<evidence type="ECO:0000256" key="2">
    <source>
        <dbReference type="SAM" id="SignalP"/>
    </source>
</evidence>
<feature type="transmembrane region" description="Helical" evidence="1">
    <location>
        <begin position="555"/>
        <end position="582"/>
    </location>
</feature>
<feature type="transmembrane region" description="Helical" evidence="1">
    <location>
        <begin position="391"/>
        <end position="417"/>
    </location>
</feature>
<feature type="transmembrane region" description="Helical" evidence="1">
    <location>
        <begin position="295"/>
        <end position="311"/>
    </location>
</feature>
<sequence>MLRIFLLVPVLINCALGQTVATCQVGRCQELGFGPCAEGDECNRCCEQCYSNVNTLHALSCSVHEINGNNSLKTSIYRAYSLGYRNNKLSDYWEQQLDPSTPMNLNETTESTNDLELVYGYCKLCKAVSFEQKLSKPYTVIVSHNVTTNPCRENGNGYFCSRCKDGFHHNRKGECSTCTHVSVDWLTFLLIELTPITVIFALLFITGFNIITGGLNSAIFFAQMITTTMDITGDGFIPISNITNDTKVSEDLFAAYHFLYDIWNLEFFSPFSLKLCLFRADSFLVYLFVEYLVGFYPIFLLATVTLARLIYHGAIKDKCKVKIDISIGNKINMKWRESTHNLVISVLVLSYAKLASTSAMLISGTGLYAVHTNEYIRTVSLFDPNVTYTSFPYMLFVLVAVGILVLQFFYPFIVLIVKYLREYKRSRKFPFLDKLMVPFLEMKNEFQQSREGNEAVDYIIRFDDHHWIEAVYLILRVCLFVIYVTPLSFIQKFIVEQGFLLVGMMFIVFVQPYKKKWMNRIDMFILLLLVFINTLSIYQYSLAQGSLPLAVSSFVIQYIMIFFPILWMITYVIFLFIIWLISFNCWPTMKARPMLGNIQRLEEYGQSEPSNTEVVAQEYETFEPVYDSIADQ</sequence>
<feature type="transmembrane region" description="Helical" evidence="1">
    <location>
        <begin position="470"/>
        <end position="487"/>
    </location>
</feature>
<feature type="transmembrane region" description="Helical" evidence="1">
    <location>
        <begin position="523"/>
        <end position="543"/>
    </location>
</feature>
<keyword evidence="2" id="KW-0732">Signal</keyword>
<dbReference type="InParanoid" id="A0A1X7TUT3"/>
<evidence type="ECO:0008006" key="4">
    <source>
        <dbReference type="Google" id="ProtNLM"/>
    </source>
</evidence>
<feature type="chain" id="PRO_5013141060" description="TRP C-terminal domain-containing protein" evidence="2">
    <location>
        <begin position="18"/>
        <end position="632"/>
    </location>
</feature>
<reference evidence="3" key="1">
    <citation type="submission" date="2017-05" db="UniProtKB">
        <authorList>
            <consortium name="EnsemblMetazoa"/>
        </authorList>
    </citation>
    <scope>IDENTIFICATION</scope>
</reference>
<protein>
    <recommendedName>
        <fullName evidence="4">TRP C-terminal domain-containing protein</fullName>
    </recommendedName>
</protein>
<keyword evidence="1" id="KW-0472">Membrane</keyword>
<dbReference type="AlphaFoldDB" id="A0A1X7TUT3"/>
<dbReference type="EnsemblMetazoa" id="Aqu2.1.18812_001">
    <property type="protein sequence ID" value="Aqu2.1.18812_001"/>
    <property type="gene ID" value="Aqu2.1.18812"/>
</dbReference>
<evidence type="ECO:0000256" key="1">
    <source>
        <dbReference type="SAM" id="Phobius"/>
    </source>
</evidence>
<feature type="transmembrane region" description="Helical" evidence="1">
    <location>
        <begin position="493"/>
        <end position="511"/>
    </location>
</feature>
<keyword evidence="1" id="KW-1133">Transmembrane helix</keyword>
<feature type="transmembrane region" description="Helical" evidence="1">
    <location>
        <begin position="185"/>
        <end position="211"/>
    </location>
</feature>
<name>A0A1X7TUT3_AMPQE</name>
<proteinExistence type="predicted"/>
<accession>A0A1X7TUT3</accession>
<organism evidence="3">
    <name type="scientific">Amphimedon queenslandica</name>
    <name type="common">Sponge</name>
    <dbReference type="NCBI Taxonomy" id="400682"/>
    <lineage>
        <taxon>Eukaryota</taxon>
        <taxon>Metazoa</taxon>
        <taxon>Porifera</taxon>
        <taxon>Demospongiae</taxon>
        <taxon>Heteroscleromorpha</taxon>
        <taxon>Haplosclerida</taxon>
        <taxon>Niphatidae</taxon>
        <taxon>Amphimedon</taxon>
    </lineage>
</organism>
<feature type="signal peptide" evidence="2">
    <location>
        <begin position="1"/>
        <end position="17"/>
    </location>
</feature>
<evidence type="ECO:0000313" key="3">
    <source>
        <dbReference type="EnsemblMetazoa" id="Aqu2.1.18812_001"/>
    </source>
</evidence>
<keyword evidence="1" id="KW-0812">Transmembrane</keyword>